<dbReference type="GO" id="GO:0005546">
    <property type="term" value="F:phosphatidylinositol-4,5-bisphosphate binding"/>
    <property type="evidence" value="ECO:0007669"/>
    <property type="project" value="InterPro"/>
</dbReference>
<dbReference type="WBParaSite" id="scaffold78_cov298.g144">
    <property type="protein sequence ID" value="scaffold78_cov298.g144"/>
    <property type="gene ID" value="scaffold78_cov298.g144"/>
</dbReference>
<keyword evidence="8" id="KW-0443">Lipid metabolism</keyword>
<evidence type="ECO:0000256" key="6">
    <source>
        <dbReference type="ARBA" id="ARBA00022832"/>
    </source>
</evidence>
<dbReference type="PANTHER" id="PTHR45024:SF2">
    <property type="entry name" value="SCP2 DOMAIN-CONTAINING PROTEIN"/>
    <property type="match status" value="1"/>
</dbReference>
<dbReference type="InterPro" id="IPR046364">
    <property type="entry name" value="Exo70_C"/>
</dbReference>
<reference evidence="13" key="1">
    <citation type="submission" date="2022-11" db="UniProtKB">
        <authorList>
            <consortium name="WormBaseParasite"/>
        </authorList>
    </citation>
    <scope>IDENTIFICATION</scope>
</reference>
<dbReference type="AlphaFoldDB" id="A0A915N3Y9"/>
<keyword evidence="12" id="KW-1185">Reference proteome</keyword>
<dbReference type="SUPFAM" id="SSF74788">
    <property type="entry name" value="Cullin repeat-like"/>
    <property type="match status" value="1"/>
</dbReference>
<dbReference type="InterPro" id="IPR036291">
    <property type="entry name" value="NAD(P)-bd_dom_sf"/>
</dbReference>
<dbReference type="PANTHER" id="PTHR45024">
    <property type="entry name" value="DEHYDROGENASES, SHORT CHAIN"/>
    <property type="match status" value="1"/>
</dbReference>
<evidence type="ECO:0000256" key="8">
    <source>
        <dbReference type="ARBA" id="ARBA00023098"/>
    </source>
</evidence>
<dbReference type="PROSITE" id="PS00061">
    <property type="entry name" value="ADH_SHORT"/>
    <property type="match status" value="1"/>
</dbReference>
<evidence type="ECO:0000259" key="11">
    <source>
        <dbReference type="SMART" id="SM00822"/>
    </source>
</evidence>
<sequence>MSYSQNVLSFAELNQRLHKDEEWLRDFQEALNKSNQIQQSVCTLLGSFQDRIDSLSANVATLYTKSSVIQREQQNIRKLLSTVDATIQFHGKTTALENTIRDGNVMLALDDYLEKMRTLKEAIAFFSTHLTYKNKLEHVKLIYEIGYSNIEAEFSNLVRYSCVPVDAKKLFECLDDDYGNSFMTLRDVQKIHQIASWLLEHSDSDGQRQFLQSYSQFRAENMMKPLQFIADQIGPNNRVKSGQFVKTHKQEDQISCPIISGENWRKVLRGSSTNKPTENQIMVKKQCFDVSKNHLERKGKIDKVVWKGKNNLQLDDNKVSSVKDKELDEQIDRIGIRQFAPIAFRLFALKKAASRIADSNDQLHRDNAIAVTLFMLSSTVVLIQLETEQSSAVFGNVSVEAEVLRQIVGACLGRVLSHALRVVDSYEGSFMILLPLARFMLKHANQLASLSENLGESAQFASLQSSLYRKSIILIKDYRSRLSEDQIGGRFLPQDGNVHPISSGTLNLLKVLVQQQKLLNQLIQRAEVHESPGALAVQILKALSQNLRQKSSTYEDPALASLFMINNLQYIGQTVSRERTLLALLQGDQTAFPSSFETEAESYLQQFLKVWAKVGEVFNADLGPGEEKRSVKSIFTPFVEFSKKNSQECSELFEADRQLKYDAETIEMIIDRFQMHALRFEGRVVLVTGAGRGLGRSYALEFAKRGAKVIVNDLGGDRHGQSGSSNCAADEVVKEIKACGGQAVANYDSVEQGESIVQTAIKNYGRIDVVVNNAGILRDTSFAKMSELDWDLVIKVHLKGAFSVTKAAWPYMRERKYGRLVFISSNSGIYGSFGQANYAAAKMALIGLSNTLALEGQKYNIISNALVPTAGSRMTETIMPDDLVKAFKPEFVTPLCIYLGHENCSSTGRIFEAGAGWYGTVESYRSVGLVISNAIAEDGKSILLVITK</sequence>
<name>A0A915N3Y9_MELJA</name>
<dbReference type="InterPro" id="IPR020904">
    <property type="entry name" value="Sc_DH/Rdtase_CS"/>
</dbReference>
<dbReference type="PRINTS" id="PR00080">
    <property type="entry name" value="SDRFAMILY"/>
</dbReference>
<protein>
    <recommendedName>
        <fullName evidence="10">Peroxisomal multifunctional enzyme type 2</fullName>
    </recommendedName>
</protein>
<keyword evidence="6" id="KW-0276">Fatty acid metabolism</keyword>
<evidence type="ECO:0000256" key="4">
    <source>
        <dbReference type="ARBA" id="ARBA00006756"/>
    </source>
</evidence>
<evidence type="ECO:0000256" key="7">
    <source>
        <dbReference type="ARBA" id="ARBA00023002"/>
    </source>
</evidence>
<dbReference type="InterPro" id="IPR057326">
    <property type="entry name" value="KR_dom"/>
</dbReference>
<evidence type="ECO:0000313" key="12">
    <source>
        <dbReference type="Proteomes" id="UP000887561"/>
    </source>
</evidence>
<evidence type="ECO:0000256" key="2">
    <source>
        <dbReference type="ARBA" id="ARBA00005005"/>
    </source>
</evidence>
<evidence type="ECO:0000313" key="13">
    <source>
        <dbReference type="WBParaSite" id="scaffold78_cov298.g144"/>
    </source>
</evidence>
<comment type="subcellular location">
    <subcellularLocation>
        <location evidence="1">Peroxisome</location>
    </subcellularLocation>
</comment>
<dbReference type="GO" id="GO:0018812">
    <property type="term" value="F:3-hydroxyacyl-CoA dehydratase activity"/>
    <property type="evidence" value="ECO:0007669"/>
    <property type="project" value="UniProtKB-ARBA"/>
</dbReference>
<dbReference type="InterPro" id="IPR051687">
    <property type="entry name" value="Peroxisomal_Beta-Oxidation"/>
</dbReference>
<feature type="domain" description="Ketoreductase" evidence="11">
    <location>
        <begin position="683"/>
        <end position="871"/>
    </location>
</feature>
<dbReference type="GO" id="GO:0005777">
    <property type="term" value="C:peroxisome"/>
    <property type="evidence" value="ECO:0007669"/>
    <property type="project" value="UniProtKB-SubCell"/>
</dbReference>
<evidence type="ECO:0000256" key="10">
    <source>
        <dbReference type="ARBA" id="ARBA00073497"/>
    </source>
</evidence>
<comment type="pathway">
    <text evidence="2">Lipid metabolism; fatty acid beta-oxidation.</text>
</comment>
<evidence type="ECO:0000256" key="5">
    <source>
        <dbReference type="ARBA" id="ARBA00022448"/>
    </source>
</evidence>
<dbReference type="SUPFAM" id="SSF51735">
    <property type="entry name" value="NAD(P)-binding Rossmann-fold domains"/>
    <property type="match status" value="1"/>
</dbReference>
<dbReference type="FunFam" id="3.40.50.720:FF:000185">
    <property type="entry name" value="peroxisomal multifunctional enzyme type 2"/>
    <property type="match status" value="1"/>
</dbReference>
<comment type="similarity">
    <text evidence="4">Belongs to the EXO70 family.</text>
</comment>
<dbReference type="GO" id="GO:0000145">
    <property type="term" value="C:exocyst"/>
    <property type="evidence" value="ECO:0007669"/>
    <property type="project" value="InterPro"/>
</dbReference>
<dbReference type="GO" id="GO:0006631">
    <property type="term" value="P:fatty acid metabolic process"/>
    <property type="evidence" value="ECO:0007669"/>
    <property type="project" value="UniProtKB-KW"/>
</dbReference>
<dbReference type="CDD" id="cd05353">
    <property type="entry name" value="hydroxyacyl-CoA-like_DH_SDR_c-like"/>
    <property type="match status" value="1"/>
</dbReference>
<organism evidence="12 13">
    <name type="scientific">Meloidogyne javanica</name>
    <name type="common">Root-knot nematode worm</name>
    <dbReference type="NCBI Taxonomy" id="6303"/>
    <lineage>
        <taxon>Eukaryota</taxon>
        <taxon>Metazoa</taxon>
        <taxon>Ecdysozoa</taxon>
        <taxon>Nematoda</taxon>
        <taxon>Chromadorea</taxon>
        <taxon>Rhabditida</taxon>
        <taxon>Tylenchina</taxon>
        <taxon>Tylenchomorpha</taxon>
        <taxon>Tylenchoidea</taxon>
        <taxon>Meloidogynidae</taxon>
        <taxon>Meloidogyninae</taxon>
        <taxon>Meloidogyne</taxon>
        <taxon>Meloidogyne incognita group</taxon>
    </lineage>
</organism>
<proteinExistence type="inferred from homology"/>
<evidence type="ECO:0000256" key="3">
    <source>
        <dbReference type="ARBA" id="ARBA00006484"/>
    </source>
</evidence>
<dbReference type="Pfam" id="PF03081">
    <property type="entry name" value="Exo70_C"/>
    <property type="match status" value="1"/>
</dbReference>
<accession>A0A915N3Y9</accession>
<dbReference type="SMART" id="SM00822">
    <property type="entry name" value="PKS_KR"/>
    <property type="match status" value="1"/>
</dbReference>
<dbReference type="Pfam" id="PF00106">
    <property type="entry name" value="adh_short"/>
    <property type="match status" value="1"/>
</dbReference>
<evidence type="ECO:0000256" key="1">
    <source>
        <dbReference type="ARBA" id="ARBA00004275"/>
    </source>
</evidence>
<comment type="similarity">
    <text evidence="3">Belongs to the short-chain dehydrogenases/reductases (SDR) family.</text>
</comment>
<dbReference type="Gene3D" id="1.20.1280.170">
    <property type="entry name" value="Exocyst complex component Exo70"/>
    <property type="match status" value="2"/>
</dbReference>
<keyword evidence="5" id="KW-0813">Transport</keyword>
<dbReference type="Gene3D" id="3.40.50.720">
    <property type="entry name" value="NAD(P)-binding Rossmann-like Domain"/>
    <property type="match status" value="1"/>
</dbReference>
<dbReference type="Proteomes" id="UP000887561">
    <property type="component" value="Unplaced"/>
</dbReference>
<dbReference type="GO" id="GO:0016491">
    <property type="term" value="F:oxidoreductase activity"/>
    <property type="evidence" value="ECO:0007669"/>
    <property type="project" value="UniProtKB-KW"/>
</dbReference>
<dbReference type="GO" id="GO:0006887">
    <property type="term" value="P:exocytosis"/>
    <property type="evidence" value="ECO:0007669"/>
    <property type="project" value="InterPro"/>
</dbReference>
<dbReference type="InterPro" id="IPR002347">
    <property type="entry name" value="SDR_fam"/>
</dbReference>
<dbReference type="PRINTS" id="PR00081">
    <property type="entry name" value="GDHRDH"/>
</dbReference>
<keyword evidence="7" id="KW-0560">Oxidoreductase</keyword>
<dbReference type="InterPro" id="IPR016159">
    <property type="entry name" value="Cullin_repeat-like_dom_sf"/>
</dbReference>
<evidence type="ECO:0000256" key="9">
    <source>
        <dbReference type="ARBA" id="ARBA00023140"/>
    </source>
</evidence>
<keyword evidence="9" id="KW-0576">Peroxisome</keyword>